<protein>
    <submittedName>
        <fullName evidence="1 2">Uncharacterized protein</fullName>
    </submittedName>
</protein>
<dbReference type="EMBL" id="KE525307">
    <property type="protein sequence ID" value="KFB45757.1"/>
    <property type="molecule type" value="Genomic_DNA"/>
</dbReference>
<dbReference type="EMBL" id="ATLV01020775">
    <property type="status" value="NOT_ANNOTATED_CDS"/>
    <property type="molecule type" value="Genomic_DNA"/>
</dbReference>
<gene>
    <name evidence="1" type="ORF">ZHAS_00013731</name>
</gene>
<accession>A0A084W6B3</accession>
<evidence type="ECO:0000313" key="3">
    <source>
        <dbReference type="Proteomes" id="UP000030765"/>
    </source>
</evidence>
<dbReference type="EnsemblMetazoa" id="ASIC013731-RA">
    <property type="protein sequence ID" value="ASIC013731-PA"/>
    <property type="gene ID" value="ASIC013731"/>
</dbReference>
<evidence type="ECO:0000313" key="1">
    <source>
        <dbReference type="EMBL" id="KFB45757.1"/>
    </source>
</evidence>
<dbReference type="Proteomes" id="UP000030765">
    <property type="component" value="Unassembled WGS sequence"/>
</dbReference>
<proteinExistence type="predicted"/>
<reference evidence="1 3" key="1">
    <citation type="journal article" date="2014" name="BMC Genomics">
        <title>Genome sequence of Anopheles sinensis provides insight into genetics basis of mosquito competence for malaria parasites.</title>
        <authorList>
            <person name="Zhou D."/>
            <person name="Zhang D."/>
            <person name="Ding G."/>
            <person name="Shi L."/>
            <person name="Hou Q."/>
            <person name="Ye Y."/>
            <person name="Xu Y."/>
            <person name="Zhou H."/>
            <person name="Xiong C."/>
            <person name="Li S."/>
            <person name="Yu J."/>
            <person name="Hong S."/>
            <person name="Yu X."/>
            <person name="Zou P."/>
            <person name="Chen C."/>
            <person name="Chang X."/>
            <person name="Wang W."/>
            <person name="Lv Y."/>
            <person name="Sun Y."/>
            <person name="Ma L."/>
            <person name="Shen B."/>
            <person name="Zhu C."/>
        </authorList>
    </citation>
    <scope>NUCLEOTIDE SEQUENCE [LARGE SCALE GENOMIC DNA]</scope>
</reference>
<sequence length="84" mass="9136">MEETFTVIVRRSTVDRGAISGSIDCRVIGARTRIPVRITGGTRSRFREMVSPTATGAPKAYQAAQSSPCGKHVEIVDPFKKSIK</sequence>
<reference evidence="2" key="2">
    <citation type="submission" date="2020-05" db="UniProtKB">
        <authorList>
            <consortium name="EnsemblMetazoa"/>
        </authorList>
    </citation>
    <scope>IDENTIFICATION</scope>
</reference>
<dbReference type="AlphaFoldDB" id="A0A084W6B3"/>
<dbReference type="VEuPathDB" id="VectorBase:ASIC013731"/>
<organism evidence="1">
    <name type="scientific">Anopheles sinensis</name>
    <name type="common">Mosquito</name>
    <dbReference type="NCBI Taxonomy" id="74873"/>
    <lineage>
        <taxon>Eukaryota</taxon>
        <taxon>Metazoa</taxon>
        <taxon>Ecdysozoa</taxon>
        <taxon>Arthropoda</taxon>
        <taxon>Hexapoda</taxon>
        <taxon>Insecta</taxon>
        <taxon>Pterygota</taxon>
        <taxon>Neoptera</taxon>
        <taxon>Endopterygota</taxon>
        <taxon>Diptera</taxon>
        <taxon>Nematocera</taxon>
        <taxon>Culicoidea</taxon>
        <taxon>Culicidae</taxon>
        <taxon>Anophelinae</taxon>
        <taxon>Anopheles</taxon>
    </lineage>
</organism>
<evidence type="ECO:0000313" key="2">
    <source>
        <dbReference type="EnsemblMetazoa" id="ASIC013731-PA"/>
    </source>
</evidence>
<keyword evidence="3" id="KW-1185">Reference proteome</keyword>
<name>A0A084W6B3_ANOSI</name>